<dbReference type="EMBL" id="CP032630">
    <property type="protein sequence ID" value="AYF99392.1"/>
    <property type="molecule type" value="Genomic_DNA"/>
</dbReference>
<dbReference type="InterPro" id="IPR018561">
    <property type="entry name" value="AosR"/>
</dbReference>
<evidence type="ECO:0000256" key="1">
    <source>
        <dbReference type="SAM" id="MobiDB-lite"/>
    </source>
</evidence>
<protein>
    <submittedName>
        <fullName evidence="2">DUF2017 family protein</fullName>
    </submittedName>
</protein>
<feature type="region of interest" description="Disordered" evidence="1">
    <location>
        <begin position="1"/>
        <end position="30"/>
    </location>
</feature>
<evidence type="ECO:0000313" key="2">
    <source>
        <dbReference type="EMBL" id="AYF99392.1"/>
    </source>
</evidence>
<accession>A0A387B6W9</accession>
<gene>
    <name evidence="2" type="ORF">D7I47_01545</name>
</gene>
<organism evidence="2 3">
    <name type="scientific">Protaetiibacter intestinalis</name>
    <dbReference type="NCBI Taxonomy" id="2419774"/>
    <lineage>
        <taxon>Bacteria</taxon>
        <taxon>Bacillati</taxon>
        <taxon>Actinomycetota</taxon>
        <taxon>Actinomycetes</taxon>
        <taxon>Micrococcales</taxon>
        <taxon>Microbacteriaceae</taxon>
        <taxon>Protaetiibacter</taxon>
    </lineage>
</organism>
<evidence type="ECO:0000313" key="3">
    <source>
        <dbReference type="Proteomes" id="UP000278886"/>
    </source>
</evidence>
<name>A0A387B6W9_9MICO</name>
<keyword evidence="3" id="KW-1185">Reference proteome</keyword>
<sequence length="178" mass="19645">MRSPRGDGAPRAGHARVRPAGDRREGRRVRIGRDGGTVRIEFAAEEAGLLTVLAHQFADVVRDPELDDAPLLARLFPDAYRDDPDAAAEFRRYTRDELEERKLEAAESIAATATEGRVDLGPDAAATWARSLTDLRMMVGTRLGIRDDGDDPGEGPLADIYRWLGELQWVLVDALEEP</sequence>
<dbReference type="KEGG" id="lyd:D7I47_01545"/>
<proteinExistence type="predicted"/>
<dbReference type="AlphaFoldDB" id="A0A387B6W9"/>
<dbReference type="Proteomes" id="UP000278886">
    <property type="component" value="Chromosome"/>
</dbReference>
<reference evidence="3" key="1">
    <citation type="submission" date="2018-09" db="EMBL/GenBank/DDBJ databases">
        <title>Genome sequencing of strain 2DFWR-13.</title>
        <authorList>
            <person name="Heo J."/>
            <person name="Kim S.-J."/>
            <person name="Kwon S.-W."/>
        </authorList>
    </citation>
    <scope>NUCLEOTIDE SEQUENCE [LARGE SCALE GENOMIC DNA]</scope>
    <source>
        <strain evidence="3">2DFWR-13</strain>
    </source>
</reference>
<dbReference type="Pfam" id="PF09438">
    <property type="entry name" value="DUF2017"/>
    <property type="match status" value="1"/>
</dbReference>